<dbReference type="Proteomes" id="UP000001935">
    <property type="component" value="Chromosome"/>
</dbReference>
<evidence type="ECO:0000256" key="2">
    <source>
        <dbReference type="SAM" id="SignalP"/>
    </source>
</evidence>
<evidence type="ECO:0000313" key="4">
    <source>
        <dbReference type="Proteomes" id="UP000001935"/>
    </source>
</evidence>
<feature type="chain" id="PRO_5004209996" evidence="2">
    <location>
        <begin position="24"/>
        <end position="375"/>
    </location>
</feature>
<gene>
    <name evidence="3" type="ordered locus">Adeh_0096</name>
</gene>
<accession>Q2IM38</accession>
<sequence length="375" mass="38850">MAAARRILALPLALALAALPAQADGPAGGAAPAPSPEASPPEDAAPRAPGPEVVRLRFAWPAPLDAQVTCRRTRVRTGAPPSVFTARYRQRAAAAGAGEAGLAISTRGTTWEGDLPWAPAVARQALHASEQLVQRIGPDGAFAALEGAEALRPALRSLVDGAGVQGAQAERAVARAEAGARGEAEELWNLSVGFWIDADLVLGQEYVMPSESELPLLPGVRGPASVEFAVRRRVPCAAAERAARCVEIVLHATPEPAALARHAAALRARLAEGAEAPVPVPAAHGRDGGELQAESTLVLVTDPATLVPRRVAWTRAVRLASAEDGAPALEHVDRVEYDYRYPGKAPAAPPALRRRHAPGAPLEPAPVPAPVPVGI</sequence>
<dbReference type="KEGG" id="ade:Adeh_0096"/>
<dbReference type="STRING" id="290397.Adeh_0096"/>
<evidence type="ECO:0000313" key="3">
    <source>
        <dbReference type="EMBL" id="ABC79873.1"/>
    </source>
</evidence>
<dbReference type="HOGENOM" id="CLU_737026_0_0_7"/>
<feature type="signal peptide" evidence="2">
    <location>
        <begin position="1"/>
        <end position="23"/>
    </location>
</feature>
<evidence type="ECO:0000256" key="1">
    <source>
        <dbReference type="SAM" id="MobiDB-lite"/>
    </source>
</evidence>
<dbReference type="AlphaFoldDB" id="Q2IM38"/>
<dbReference type="RefSeq" id="WP_011419156.1">
    <property type="nucleotide sequence ID" value="NC_007760.1"/>
</dbReference>
<name>Q2IM38_ANADE</name>
<reference evidence="3 4" key="1">
    <citation type="submission" date="2006-01" db="EMBL/GenBank/DDBJ databases">
        <title>Complete sequence of Anaeromyxobacter dehalogenans 2CP-C.</title>
        <authorList>
            <consortium name="US DOE Joint Genome Institute"/>
            <person name="Copeland A."/>
            <person name="Lucas S."/>
            <person name="Lapidus A."/>
            <person name="Barry K."/>
            <person name="Detter J.C."/>
            <person name="Glavina T."/>
            <person name="Hammon N."/>
            <person name="Israni S."/>
            <person name="Pitluck S."/>
            <person name="Brettin T."/>
            <person name="Bruce D."/>
            <person name="Han C."/>
            <person name="Tapia R."/>
            <person name="Gilna P."/>
            <person name="Kiss H."/>
            <person name="Schmutz J."/>
            <person name="Larimer F."/>
            <person name="Land M."/>
            <person name="Kyrpides N."/>
            <person name="Anderson I."/>
            <person name="Sanford R.A."/>
            <person name="Ritalahti K.M."/>
            <person name="Thomas H.S."/>
            <person name="Kirby J.R."/>
            <person name="Zhulin I.B."/>
            <person name="Loeffler F.E."/>
            <person name="Richardson P."/>
        </authorList>
    </citation>
    <scope>NUCLEOTIDE SEQUENCE [LARGE SCALE GENOMIC DNA]</scope>
    <source>
        <strain evidence="3 4">2CP-C</strain>
    </source>
</reference>
<feature type="compositionally biased region" description="Pro residues" evidence="1">
    <location>
        <begin position="361"/>
        <end position="375"/>
    </location>
</feature>
<dbReference type="EMBL" id="CP000251">
    <property type="protein sequence ID" value="ABC79873.1"/>
    <property type="molecule type" value="Genomic_DNA"/>
</dbReference>
<dbReference type="OrthoDB" id="5524508at2"/>
<feature type="region of interest" description="Disordered" evidence="1">
    <location>
        <begin position="346"/>
        <end position="375"/>
    </location>
</feature>
<dbReference type="eggNOG" id="ENOG502ZVQE">
    <property type="taxonomic scope" value="Bacteria"/>
</dbReference>
<organism evidence="3 4">
    <name type="scientific">Anaeromyxobacter dehalogenans (strain 2CP-C)</name>
    <dbReference type="NCBI Taxonomy" id="290397"/>
    <lineage>
        <taxon>Bacteria</taxon>
        <taxon>Pseudomonadati</taxon>
        <taxon>Myxococcota</taxon>
        <taxon>Myxococcia</taxon>
        <taxon>Myxococcales</taxon>
        <taxon>Cystobacterineae</taxon>
        <taxon>Anaeromyxobacteraceae</taxon>
        <taxon>Anaeromyxobacter</taxon>
    </lineage>
</organism>
<feature type="compositionally biased region" description="Low complexity" evidence="1">
    <location>
        <begin position="23"/>
        <end position="32"/>
    </location>
</feature>
<protein>
    <submittedName>
        <fullName evidence="3">Uncharacterized protein</fullName>
    </submittedName>
</protein>
<keyword evidence="2" id="KW-0732">Signal</keyword>
<proteinExistence type="predicted"/>
<feature type="region of interest" description="Disordered" evidence="1">
    <location>
        <begin position="23"/>
        <end position="49"/>
    </location>
</feature>